<organism evidence="1 2">
    <name type="scientific">Sinomicrobium oceani</name>
    <dbReference type="NCBI Taxonomy" id="1150368"/>
    <lineage>
        <taxon>Bacteria</taxon>
        <taxon>Pseudomonadati</taxon>
        <taxon>Bacteroidota</taxon>
        <taxon>Flavobacteriia</taxon>
        <taxon>Flavobacteriales</taxon>
        <taxon>Flavobacteriaceae</taxon>
        <taxon>Sinomicrobium</taxon>
    </lineage>
</organism>
<evidence type="ECO:0000313" key="1">
    <source>
        <dbReference type="EMBL" id="SFW63904.1"/>
    </source>
</evidence>
<dbReference type="RefSeq" id="WP_083564941.1">
    <property type="nucleotide sequence ID" value="NZ_FPJE01000016.1"/>
</dbReference>
<dbReference type="OrthoDB" id="1495788at2"/>
<keyword evidence="1" id="KW-0371">Homeobox</keyword>
<name>A0A1K1QVJ4_9FLAO</name>
<keyword evidence="2" id="KW-1185">Reference proteome</keyword>
<dbReference type="Pfam" id="PF13384">
    <property type="entry name" value="HTH_23"/>
    <property type="match status" value="1"/>
</dbReference>
<dbReference type="AlphaFoldDB" id="A0A1K1QVJ4"/>
<dbReference type="Gene3D" id="1.10.10.10">
    <property type="entry name" value="Winged helix-like DNA-binding domain superfamily/Winged helix DNA-binding domain"/>
    <property type="match status" value="1"/>
</dbReference>
<dbReference type="Proteomes" id="UP000182248">
    <property type="component" value="Unassembled WGS sequence"/>
</dbReference>
<reference evidence="1 2" key="1">
    <citation type="submission" date="2016-11" db="EMBL/GenBank/DDBJ databases">
        <authorList>
            <person name="Jaros S."/>
            <person name="Januszkiewicz K."/>
            <person name="Wedrychowicz H."/>
        </authorList>
    </citation>
    <scope>NUCLEOTIDE SEQUENCE [LARGE SCALE GENOMIC DNA]</scope>
    <source>
        <strain evidence="1 2">CGMCC 1.12145</strain>
    </source>
</reference>
<dbReference type="GO" id="GO:0003677">
    <property type="term" value="F:DNA binding"/>
    <property type="evidence" value="ECO:0007669"/>
    <property type="project" value="UniProtKB-KW"/>
</dbReference>
<sequence>MADTLDPMDLKQIIRLHLDGFSNRNIGTTLGLSRNTVNHYIKLFKASKYTLEALLSFDQGALRAQFPAYTTIENDRYNALMLYFEGVNKARNHPGFTFLHHYREYSSLTTSLQQ</sequence>
<dbReference type="EMBL" id="FPJE01000016">
    <property type="protein sequence ID" value="SFW63904.1"/>
    <property type="molecule type" value="Genomic_DNA"/>
</dbReference>
<proteinExistence type="predicted"/>
<dbReference type="InterPro" id="IPR036388">
    <property type="entry name" value="WH-like_DNA-bd_sf"/>
</dbReference>
<accession>A0A1K1QVJ4</accession>
<protein>
    <submittedName>
        <fullName evidence="1">Homeodomain-like domain-containing protein</fullName>
    </submittedName>
</protein>
<keyword evidence="1" id="KW-0238">DNA-binding</keyword>
<gene>
    <name evidence="1" type="ORF">SAMN02927921_02895</name>
</gene>
<evidence type="ECO:0000313" key="2">
    <source>
        <dbReference type="Proteomes" id="UP000182248"/>
    </source>
</evidence>
<dbReference type="STRING" id="1150368.SAMN02927921_02895"/>